<dbReference type="VEuPathDB" id="VectorBase:AALB20_037565"/>
<dbReference type="AlphaFoldDB" id="A0A182FSL7"/>
<dbReference type="PANTHER" id="PTHR43243">
    <property type="entry name" value="INNER MEMBRANE TRANSPORTER YGJI-RELATED"/>
    <property type="match status" value="1"/>
</dbReference>
<sequence length="685" mass="75076">MTNICEYVINGTSSRWTVGTIILVQLITLNETGGPAAMIGLGLAAFYAVLASLCKSGTKAVQISYIRTTHRVDFFCLFLAKWMDILALFSACAIVVRTLSSSLDAMTGGVARMYILGRNSAANEPWPDVIGVVVIFIITGMFMLGLENSRIFGVLMTTAVVSITVVIIIVTGLKGDFTQYRSQPILPKGVVGLLSGSAIATFSFSNDSLNGNFMQRSLGLVTILLVLISSELICGCLTTLTNFSVNHAYEAVPLLYILEMKDFHKVIPAVACLLVLICSSALLELFPEMYTQIAQLTKSEWRILAKQIGYESKDSGNPTLTIFTGGSLCAMLAFACPLENLTYILAASHIFATLLRSFHFLYHPFRPHYLEQQNDSSSLTYSRLSNGTNYKSENCNRSLRKHIWCLRKYTNICSSSSSAIGHRLFTANREPSTSRPLSNEENEREWLLLGEPSSPKDPHNNAPCIVESSVLSDQISDIECITLAKPENMDTEDSSTDIDAIVDEYKQKVKVSTAGPLDRESARVPTANSWYLAIIFIVMIVLGCIITAAGLMLLEKIVIIVGFNGLCNLDGIKSNVLRIVLWLFPKYSQANTARPSLITCILTFLASCVLFASSVTLSWPALLLWFLVGFLLFIRCDTWCCLCLETPNIMLHGGVGGLSAISTTTILTSRPSQVSFEHSQLVCQS</sequence>
<dbReference type="EnsemblMetazoa" id="AALB009547-RA">
    <property type="protein sequence ID" value="AALB009547-PA"/>
    <property type="gene ID" value="AALB009547"/>
</dbReference>
<proteinExistence type="predicted"/>
<organism evidence="1 2">
    <name type="scientific">Anopheles albimanus</name>
    <name type="common">New world malaria mosquito</name>
    <dbReference type="NCBI Taxonomy" id="7167"/>
    <lineage>
        <taxon>Eukaryota</taxon>
        <taxon>Metazoa</taxon>
        <taxon>Ecdysozoa</taxon>
        <taxon>Arthropoda</taxon>
        <taxon>Hexapoda</taxon>
        <taxon>Insecta</taxon>
        <taxon>Pterygota</taxon>
        <taxon>Neoptera</taxon>
        <taxon>Endopterygota</taxon>
        <taxon>Diptera</taxon>
        <taxon>Nematocera</taxon>
        <taxon>Culicoidea</taxon>
        <taxon>Culicidae</taxon>
        <taxon>Anophelinae</taxon>
        <taxon>Anopheles</taxon>
    </lineage>
</organism>
<dbReference type="STRING" id="7167.A0A182FSL7"/>
<name>A0A182FSL7_ANOAL</name>
<dbReference type="GO" id="GO:0015171">
    <property type="term" value="F:amino acid transmembrane transporter activity"/>
    <property type="evidence" value="ECO:0007669"/>
    <property type="project" value="TreeGrafter"/>
</dbReference>
<reference evidence="1 2" key="1">
    <citation type="journal article" date="2017" name="G3 (Bethesda)">
        <title>The Physical Genome Mapping of Anopheles albimanus Corrected Scaffold Misassemblies and Identified Interarm Rearrangements in Genus Anopheles.</title>
        <authorList>
            <person name="Artemov G.N."/>
            <person name="Peery A.N."/>
            <person name="Jiang X."/>
            <person name="Tu Z."/>
            <person name="Stegniy V.N."/>
            <person name="Sharakhova M.V."/>
            <person name="Sharakhov I.V."/>
        </authorList>
    </citation>
    <scope>NUCLEOTIDE SEQUENCE [LARGE SCALE GENOMIC DNA]</scope>
    <source>
        <strain evidence="1 2">ALBI9_A</strain>
    </source>
</reference>
<dbReference type="GO" id="GO:0005886">
    <property type="term" value="C:plasma membrane"/>
    <property type="evidence" value="ECO:0007669"/>
    <property type="project" value="TreeGrafter"/>
</dbReference>
<accession>A0A182FSL7</accession>
<protein>
    <submittedName>
        <fullName evidence="1">Uncharacterized protein</fullName>
    </submittedName>
</protein>
<dbReference type="Gene3D" id="1.20.1740.10">
    <property type="entry name" value="Amino acid/polyamine transporter I"/>
    <property type="match status" value="1"/>
</dbReference>
<keyword evidence="2" id="KW-1185">Reference proteome</keyword>
<evidence type="ECO:0000313" key="2">
    <source>
        <dbReference type="Proteomes" id="UP000069272"/>
    </source>
</evidence>
<dbReference type="VEuPathDB" id="VectorBase:AALB009547"/>
<dbReference type="Proteomes" id="UP000069272">
    <property type="component" value="Chromosome 2R"/>
</dbReference>
<reference evidence="1" key="2">
    <citation type="submission" date="2022-08" db="UniProtKB">
        <authorList>
            <consortium name="EnsemblMetazoa"/>
        </authorList>
    </citation>
    <scope>IDENTIFICATION</scope>
    <source>
        <strain evidence="1">STECLA/ALBI9_A</strain>
    </source>
</reference>
<evidence type="ECO:0000313" key="1">
    <source>
        <dbReference type="EnsemblMetazoa" id="AALB009547-PA"/>
    </source>
</evidence>
<dbReference type="PANTHER" id="PTHR43243:SF98">
    <property type="entry name" value="TORN AND DIMINISHED RHABDOMERES, ISOFORM D"/>
    <property type="match status" value="1"/>
</dbReference>